<sequence length="341" mass="38747">MDHRLWMYNMHYDTHVGLKPELIDGVRDFIKHRMTLDILKDNRLIQLWFICTATDLSLDILYGLIMEKEIDCMHVGIIEIDNFLDVAYQNYVAIVEQQVDVELETTLQHPQHILEEVSDDEILNMSSDGNGDRHHEHLGSRRPIDPENIAGSISYVPEHISHDTHIFVVMFGTADPRHYYPNYSPPFGAFSTSRAIRRARPLLAGTLYPIGTSPKLSAMRIGDSSTQQSDAMAGTPLLTQCFLHPHASPLSIARPCATPDDKMSALAPGQKDKLGRVTIEPDGSSLITLGARFQIRYNLIITTTFKRRASAKQSSWLKKVRDNHECPDWMLPYISDELHLY</sequence>
<organism evidence="2 3">
    <name type="scientific">Solanum commersonii</name>
    <name type="common">Commerson's wild potato</name>
    <name type="synonym">Commerson's nightshade</name>
    <dbReference type="NCBI Taxonomy" id="4109"/>
    <lineage>
        <taxon>Eukaryota</taxon>
        <taxon>Viridiplantae</taxon>
        <taxon>Streptophyta</taxon>
        <taxon>Embryophyta</taxon>
        <taxon>Tracheophyta</taxon>
        <taxon>Spermatophyta</taxon>
        <taxon>Magnoliopsida</taxon>
        <taxon>eudicotyledons</taxon>
        <taxon>Gunneridae</taxon>
        <taxon>Pentapetalae</taxon>
        <taxon>asterids</taxon>
        <taxon>lamiids</taxon>
        <taxon>Solanales</taxon>
        <taxon>Solanaceae</taxon>
        <taxon>Solanoideae</taxon>
        <taxon>Solaneae</taxon>
        <taxon>Solanum</taxon>
    </lineage>
</organism>
<name>A0A9J5XRF7_SOLCO</name>
<accession>A0A9J5XRF7</accession>
<dbReference type="Proteomes" id="UP000824120">
    <property type="component" value="Chromosome 8"/>
</dbReference>
<comment type="caution">
    <text evidence="2">The sequence shown here is derived from an EMBL/GenBank/DDBJ whole genome shotgun (WGS) entry which is preliminary data.</text>
</comment>
<protein>
    <submittedName>
        <fullName evidence="2">Uncharacterized protein</fullName>
    </submittedName>
</protein>
<dbReference type="EMBL" id="JACXVP010000008">
    <property type="protein sequence ID" value="KAG5590875.1"/>
    <property type="molecule type" value="Genomic_DNA"/>
</dbReference>
<evidence type="ECO:0000256" key="1">
    <source>
        <dbReference type="SAM" id="MobiDB-lite"/>
    </source>
</evidence>
<proteinExistence type="predicted"/>
<evidence type="ECO:0000313" key="3">
    <source>
        <dbReference type="Proteomes" id="UP000824120"/>
    </source>
</evidence>
<reference evidence="2 3" key="1">
    <citation type="submission" date="2020-09" db="EMBL/GenBank/DDBJ databases">
        <title>De no assembly of potato wild relative species, Solanum commersonii.</title>
        <authorList>
            <person name="Cho K."/>
        </authorList>
    </citation>
    <scope>NUCLEOTIDE SEQUENCE [LARGE SCALE GENOMIC DNA]</scope>
    <source>
        <strain evidence="2">LZ3.2</strain>
        <tissue evidence="2">Leaf</tissue>
    </source>
</reference>
<dbReference type="OrthoDB" id="1429956at2759"/>
<evidence type="ECO:0000313" key="2">
    <source>
        <dbReference type="EMBL" id="KAG5590875.1"/>
    </source>
</evidence>
<feature type="region of interest" description="Disordered" evidence="1">
    <location>
        <begin position="124"/>
        <end position="145"/>
    </location>
</feature>
<gene>
    <name evidence="2" type="ORF">H5410_041389</name>
</gene>
<dbReference type="AlphaFoldDB" id="A0A9J5XRF7"/>
<feature type="compositionally biased region" description="Basic and acidic residues" evidence="1">
    <location>
        <begin position="130"/>
        <end position="145"/>
    </location>
</feature>
<keyword evidence="3" id="KW-1185">Reference proteome</keyword>